<dbReference type="SUPFAM" id="SSF48403">
    <property type="entry name" value="Ankyrin repeat"/>
    <property type="match status" value="1"/>
</dbReference>
<sequence>MKAEKDVFDTARYGTVAEMKMLHSKDKNSINATSKMGFSPLILACYRGNDAVAEYLAKNVKDINYASDNGTALAAVAVKGNAKLAKVLLENGADPNIADAMGVTPLIYAVQFENVALIKLLIKHDADPNKADKQGKSAIDYAAFTENQDIVNLLKK</sequence>
<evidence type="ECO:0000313" key="4">
    <source>
        <dbReference type="EMBL" id="GGB85058.1"/>
    </source>
</evidence>
<dbReference type="InterPro" id="IPR036770">
    <property type="entry name" value="Ankyrin_rpt-contain_sf"/>
</dbReference>
<feature type="repeat" description="ANK" evidence="3">
    <location>
        <begin position="68"/>
        <end position="100"/>
    </location>
</feature>
<dbReference type="Pfam" id="PF12796">
    <property type="entry name" value="Ank_2"/>
    <property type="match status" value="1"/>
</dbReference>
<dbReference type="PROSITE" id="PS50297">
    <property type="entry name" value="ANK_REP_REGION"/>
    <property type="match status" value="2"/>
</dbReference>
<name>A0ABQ1K5E5_9FLAO</name>
<protein>
    <submittedName>
        <fullName evidence="4">Ankyrin repeat-containing protein</fullName>
    </submittedName>
</protein>
<gene>
    <name evidence="4" type="ORF">GCM10007424_26380</name>
</gene>
<dbReference type="PROSITE" id="PS50088">
    <property type="entry name" value="ANK_REPEAT"/>
    <property type="match status" value="2"/>
</dbReference>
<dbReference type="Gene3D" id="1.25.40.20">
    <property type="entry name" value="Ankyrin repeat-containing domain"/>
    <property type="match status" value="1"/>
</dbReference>
<keyword evidence="2 3" id="KW-0040">ANK repeat</keyword>
<evidence type="ECO:0000313" key="5">
    <source>
        <dbReference type="Proteomes" id="UP000615760"/>
    </source>
</evidence>
<comment type="caution">
    <text evidence="4">The sequence shown here is derived from an EMBL/GenBank/DDBJ whole genome shotgun (WGS) entry which is preliminary data.</text>
</comment>
<dbReference type="EMBL" id="BMJE01000008">
    <property type="protein sequence ID" value="GGB85058.1"/>
    <property type="molecule type" value="Genomic_DNA"/>
</dbReference>
<keyword evidence="1" id="KW-0677">Repeat</keyword>
<organism evidence="4 5">
    <name type="scientific">Flavobacterium suaedae</name>
    <dbReference type="NCBI Taxonomy" id="1767027"/>
    <lineage>
        <taxon>Bacteria</taxon>
        <taxon>Pseudomonadati</taxon>
        <taxon>Bacteroidota</taxon>
        <taxon>Flavobacteriia</taxon>
        <taxon>Flavobacteriales</taxon>
        <taxon>Flavobacteriaceae</taxon>
        <taxon>Flavobacterium</taxon>
    </lineage>
</organism>
<dbReference type="PANTHER" id="PTHR24171">
    <property type="entry name" value="ANKYRIN REPEAT DOMAIN-CONTAINING PROTEIN 39-RELATED"/>
    <property type="match status" value="1"/>
</dbReference>
<evidence type="ECO:0000256" key="1">
    <source>
        <dbReference type="ARBA" id="ARBA00022737"/>
    </source>
</evidence>
<evidence type="ECO:0000256" key="3">
    <source>
        <dbReference type="PROSITE-ProRule" id="PRU00023"/>
    </source>
</evidence>
<proteinExistence type="predicted"/>
<accession>A0ABQ1K5E5</accession>
<keyword evidence="5" id="KW-1185">Reference proteome</keyword>
<dbReference type="Pfam" id="PF00023">
    <property type="entry name" value="Ank"/>
    <property type="match status" value="1"/>
</dbReference>
<reference evidence="5" key="1">
    <citation type="journal article" date="2019" name="Int. J. Syst. Evol. Microbiol.">
        <title>The Global Catalogue of Microorganisms (GCM) 10K type strain sequencing project: providing services to taxonomists for standard genome sequencing and annotation.</title>
        <authorList>
            <consortium name="The Broad Institute Genomics Platform"/>
            <consortium name="The Broad Institute Genome Sequencing Center for Infectious Disease"/>
            <person name="Wu L."/>
            <person name="Ma J."/>
        </authorList>
    </citation>
    <scope>NUCLEOTIDE SEQUENCE [LARGE SCALE GENOMIC DNA]</scope>
    <source>
        <strain evidence="5">CGMCC 1.15461</strain>
    </source>
</reference>
<dbReference type="Proteomes" id="UP000615760">
    <property type="component" value="Unassembled WGS sequence"/>
</dbReference>
<dbReference type="SMART" id="SM00248">
    <property type="entry name" value="ANK"/>
    <property type="match status" value="3"/>
</dbReference>
<evidence type="ECO:0000256" key="2">
    <source>
        <dbReference type="ARBA" id="ARBA00023043"/>
    </source>
</evidence>
<dbReference type="InterPro" id="IPR002110">
    <property type="entry name" value="Ankyrin_rpt"/>
</dbReference>
<feature type="repeat" description="ANK" evidence="3">
    <location>
        <begin position="101"/>
        <end position="133"/>
    </location>
</feature>